<dbReference type="InParanoid" id="A0A1Y2LT76"/>
<dbReference type="PANTHER" id="PTHR31896:SF64">
    <property type="entry name" value="TRICHOTHECENE 3-O-ACETYLTRANSFERASE"/>
    <property type="match status" value="1"/>
</dbReference>
<gene>
    <name evidence="3" type="ORF">B5807_09979</name>
</gene>
<evidence type="ECO:0000259" key="2">
    <source>
        <dbReference type="Pfam" id="PF22664"/>
    </source>
</evidence>
<dbReference type="STRING" id="105696.A0A1Y2LT76"/>
<dbReference type="Pfam" id="PF22664">
    <property type="entry name" value="TRI-like_N"/>
    <property type="match status" value="1"/>
</dbReference>
<dbReference type="AlphaFoldDB" id="A0A1Y2LT76"/>
<dbReference type="InterPro" id="IPR023213">
    <property type="entry name" value="CAT-like_dom_sf"/>
</dbReference>
<keyword evidence="4" id="KW-1185">Reference proteome</keyword>
<keyword evidence="1" id="KW-0808">Transferase</keyword>
<dbReference type="Proteomes" id="UP000193240">
    <property type="component" value="Unassembled WGS sequence"/>
</dbReference>
<accession>A0A1Y2LT76</accession>
<name>A0A1Y2LT76_EPING</name>
<sequence length="485" mass="53072">MESESSILELSRLDQTVLRVYVRQLLIFPFPDPTLRRVAQTVLAAGFLATVRQFPFLAGTVEVADSETGVLKVHYPKFVDEGAVGQILTANELDLDTLDYQTLREAGFPPSSLPADLLCPSILISHPGIDDQYAEVLTTFSKGQPIPIFAAQLNFVPGGLILSAYTHHSVVDGTGIAKIYEVWSSHTRNFDAGSELPDQVNPSSLNRARHALDTLAQNATAMELPEFRNPNSPATPPLRTSSYPLSAKLLIFPYQKISSLATSLTHITKTRISPFTALCALVWVHVTRARRAALLAAGIETTALGIAIDHRKRVGALLPEDYLGNCANGMIVRLPLSSIPPTGKMAIENAALALSGALGEVDLDWFRARLLELSKRQVSTKWILNLETQNGPDIFITSWQHIGADEEWGIPGTMRTGEGEDEGWKCKPAAIRKPHNLWEGGSQILPRRRGDEAPFEIPLCLEEGEMGRVLEGLHEGKWVEGVVEA</sequence>
<dbReference type="EMBL" id="KZ107849">
    <property type="protein sequence ID" value="OSS47104.1"/>
    <property type="molecule type" value="Genomic_DNA"/>
</dbReference>
<dbReference type="InterPro" id="IPR054710">
    <property type="entry name" value="Tri101-like_N"/>
</dbReference>
<dbReference type="OMA" id="MGADREW"/>
<feature type="domain" description="Trichothecene 3-O-acetyltransferase-like N-terminal" evidence="2">
    <location>
        <begin position="20"/>
        <end position="182"/>
    </location>
</feature>
<proteinExistence type="predicted"/>
<evidence type="ECO:0000313" key="4">
    <source>
        <dbReference type="Proteomes" id="UP000193240"/>
    </source>
</evidence>
<dbReference type="Gene3D" id="3.30.559.10">
    <property type="entry name" value="Chloramphenicol acetyltransferase-like domain"/>
    <property type="match status" value="2"/>
</dbReference>
<dbReference type="PANTHER" id="PTHR31896">
    <property type="entry name" value="FAMILY REGULATORY PROTEIN, PUTATIVE (AFU_ORTHOLOGUE AFUA_3G14730)-RELATED"/>
    <property type="match status" value="1"/>
</dbReference>
<evidence type="ECO:0000313" key="3">
    <source>
        <dbReference type="EMBL" id="OSS47104.1"/>
    </source>
</evidence>
<protein>
    <recommendedName>
        <fullName evidence="2">Trichothecene 3-O-acetyltransferase-like N-terminal domain-containing protein</fullName>
    </recommendedName>
</protein>
<reference evidence="3 4" key="1">
    <citation type="journal article" date="2017" name="Genome Announc.">
        <title>Genome sequence of the saprophytic ascomycete Epicoccum nigrum ICMP 19927 strain isolated from New Zealand.</title>
        <authorList>
            <person name="Fokin M."/>
            <person name="Fleetwood D."/>
            <person name="Weir B.S."/>
            <person name="Villas-Boas S.G."/>
        </authorList>
    </citation>
    <scope>NUCLEOTIDE SEQUENCE [LARGE SCALE GENOMIC DNA]</scope>
    <source>
        <strain evidence="3 4">ICMP 19927</strain>
    </source>
</reference>
<dbReference type="GO" id="GO:0016740">
    <property type="term" value="F:transferase activity"/>
    <property type="evidence" value="ECO:0007669"/>
    <property type="project" value="UniProtKB-KW"/>
</dbReference>
<evidence type="ECO:0000256" key="1">
    <source>
        <dbReference type="ARBA" id="ARBA00022679"/>
    </source>
</evidence>
<organism evidence="3 4">
    <name type="scientific">Epicoccum nigrum</name>
    <name type="common">Soil fungus</name>
    <name type="synonym">Epicoccum purpurascens</name>
    <dbReference type="NCBI Taxonomy" id="105696"/>
    <lineage>
        <taxon>Eukaryota</taxon>
        <taxon>Fungi</taxon>
        <taxon>Dikarya</taxon>
        <taxon>Ascomycota</taxon>
        <taxon>Pezizomycotina</taxon>
        <taxon>Dothideomycetes</taxon>
        <taxon>Pleosporomycetidae</taxon>
        <taxon>Pleosporales</taxon>
        <taxon>Pleosporineae</taxon>
        <taxon>Didymellaceae</taxon>
        <taxon>Epicoccum</taxon>
    </lineage>
</organism>
<dbReference type="InterPro" id="IPR051283">
    <property type="entry name" value="Sec_Metabolite_Acyltrans"/>
</dbReference>